<evidence type="ECO:0000313" key="1">
    <source>
        <dbReference type="EMBL" id="KAJ5377348.1"/>
    </source>
</evidence>
<name>A0A9W9VCS4_9EURO</name>
<proteinExistence type="predicted"/>
<evidence type="ECO:0000313" key="2">
    <source>
        <dbReference type="Proteomes" id="UP001147782"/>
    </source>
</evidence>
<keyword evidence="2" id="KW-1185">Reference proteome</keyword>
<protein>
    <submittedName>
        <fullName evidence="1">Uncharacterized protein</fullName>
    </submittedName>
</protein>
<dbReference type="EMBL" id="JAPZBS010000004">
    <property type="protein sequence ID" value="KAJ5377348.1"/>
    <property type="molecule type" value="Genomic_DNA"/>
</dbReference>
<sequence>MPKHSIPWVAGPDDTNTAAMLCISYRMEQKLMVAMFYTLSMPFRASWIVSKLLWSHFISVSSNRIIDLVVGDFEKKEFAILGVRGTSPAFQSPLGCHSEQ</sequence>
<comment type="caution">
    <text evidence="1">The sequence shown here is derived from an EMBL/GenBank/DDBJ whole genome shotgun (WGS) entry which is preliminary data.</text>
</comment>
<dbReference type="RefSeq" id="XP_056556211.1">
    <property type="nucleotide sequence ID" value="XM_056697686.1"/>
</dbReference>
<gene>
    <name evidence="1" type="ORF">N7496_004757</name>
</gene>
<accession>A0A9W9VCS4</accession>
<reference evidence="1" key="1">
    <citation type="submission" date="2022-11" db="EMBL/GenBank/DDBJ databases">
        <authorList>
            <person name="Petersen C."/>
        </authorList>
    </citation>
    <scope>NUCLEOTIDE SEQUENCE</scope>
    <source>
        <strain evidence="1">IBT 29864</strain>
    </source>
</reference>
<dbReference type="AlphaFoldDB" id="A0A9W9VCS4"/>
<dbReference type="Proteomes" id="UP001147782">
    <property type="component" value="Unassembled WGS sequence"/>
</dbReference>
<dbReference type="GeneID" id="81436865"/>
<reference evidence="1" key="2">
    <citation type="journal article" date="2023" name="IMA Fungus">
        <title>Comparative genomic study of the Penicillium genus elucidates a diverse pangenome and 15 lateral gene transfer events.</title>
        <authorList>
            <person name="Petersen C."/>
            <person name="Sorensen T."/>
            <person name="Nielsen M.R."/>
            <person name="Sondergaard T.E."/>
            <person name="Sorensen J.L."/>
            <person name="Fitzpatrick D.A."/>
            <person name="Frisvad J.C."/>
            <person name="Nielsen K.L."/>
        </authorList>
    </citation>
    <scope>NUCLEOTIDE SEQUENCE</scope>
    <source>
        <strain evidence="1">IBT 29864</strain>
    </source>
</reference>
<organism evidence="1 2">
    <name type="scientific">Penicillium cataractarum</name>
    <dbReference type="NCBI Taxonomy" id="2100454"/>
    <lineage>
        <taxon>Eukaryota</taxon>
        <taxon>Fungi</taxon>
        <taxon>Dikarya</taxon>
        <taxon>Ascomycota</taxon>
        <taxon>Pezizomycotina</taxon>
        <taxon>Eurotiomycetes</taxon>
        <taxon>Eurotiomycetidae</taxon>
        <taxon>Eurotiales</taxon>
        <taxon>Aspergillaceae</taxon>
        <taxon>Penicillium</taxon>
    </lineage>
</organism>